<keyword evidence="6" id="KW-1003">Cell membrane</keyword>
<keyword evidence="4 6" id="KW-1133">Transmembrane helix</keyword>
<feature type="transmembrane region" description="Helical" evidence="6">
    <location>
        <begin position="139"/>
        <end position="167"/>
    </location>
</feature>
<reference evidence="7 8" key="1">
    <citation type="submission" date="2022-07" db="EMBL/GenBank/DDBJ databases">
        <title>Methylomonas rivi sp. nov., Methylomonas rosea sp. nov., Methylomonas aureus sp. nov. and Methylomonas subterranea sp. nov., four novel methanotrophs isolated from a freshwater creek and the deep terrestrial subsurface.</title>
        <authorList>
            <person name="Abin C."/>
            <person name="Sankaranarayanan K."/>
            <person name="Garner C."/>
            <person name="Sindelar R."/>
            <person name="Kotary K."/>
            <person name="Garner R."/>
            <person name="Barclay S."/>
            <person name="Lawson P."/>
            <person name="Krumholz L."/>
        </authorList>
    </citation>
    <scope>NUCLEOTIDE SEQUENCE [LARGE SCALE GENOMIC DNA]</scope>
    <source>
        <strain evidence="7 8">WSC-6</strain>
    </source>
</reference>
<comment type="caution">
    <text evidence="7">The sequence shown here is derived from an EMBL/GenBank/DDBJ whole genome shotgun (WGS) entry which is preliminary data.</text>
</comment>
<gene>
    <name evidence="7" type="ORF">NP596_05120</name>
</gene>
<accession>A0ABT1U3Z4</accession>
<evidence type="ECO:0000313" key="8">
    <source>
        <dbReference type="Proteomes" id="UP001524586"/>
    </source>
</evidence>
<dbReference type="PANTHER" id="PTHR43483:SF3">
    <property type="entry name" value="MEMBRANE TRANSPORTER PROTEIN HI_0806-RELATED"/>
    <property type="match status" value="1"/>
</dbReference>
<keyword evidence="5 6" id="KW-0472">Membrane</keyword>
<feature type="transmembrane region" description="Helical" evidence="6">
    <location>
        <begin position="179"/>
        <end position="200"/>
    </location>
</feature>
<dbReference type="RefSeq" id="WP_256614193.1">
    <property type="nucleotide sequence ID" value="NZ_JANIBK010000017.1"/>
</dbReference>
<feature type="transmembrane region" description="Helical" evidence="6">
    <location>
        <begin position="212"/>
        <end position="234"/>
    </location>
</feature>
<evidence type="ECO:0000256" key="6">
    <source>
        <dbReference type="RuleBase" id="RU363041"/>
    </source>
</evidence>
<name>A0ABT1U3Z4_9GAMM</name>
<comment type="similarity">
    <text evidence="2 6">Belongs to the 4-toluene sulfonate uptake permease (TSUP) (TC 2.A.102) family.</text>
</comment>
<feature type="transmembrane region" description="Helical" evidence="6">
    <location>
        <begin position="6"/>
        <end position="38"/>
    </location>
</feature>
<dbReference type="Pfam" id="PF01925">
    <property type="entry name" value="TauE"/>
    <property type="match status" value="1"/>
</dbReference>
<protein>
    <recommendedName>
        <fullName evidence="6">Probable membrane transporter protein</fullName>
    </recommendedName>
</protein>
<feature type="transmembrane region" description="Helical" evidence="6">
    <location>
        <begin position="246"/>
        <end position="264"/>
    </location>
</feature>
<sequence length="267" mass="27728">MPGVEWILFYLVLGALVGYMAGLLGLGGGGILVPLLSSIFLQQGISVDKVVHVALGTSLACMLIASVASIRAHASRGAVDWQIVRGMSPGIIVGSFLTTQLAANVNSAFIALFFALFMALIAVQMFINWQPNPSLTPTSFGRLIVAGVVVGSVSALAAVGGGFLTIVYLGYKNVDIKKAIGSSSAIGFPIAVTGTVGYMISGWHDSLSNPYVFGFINVPAFLAISIASAIVAPYGAACSHSLPVVYLKKIFAIISLILSVKMLVSFV</sequence>
<dbReference type="Proteomes" id="UP001524586">
    <property type="component" value="Unassembled WGS sequence"/>
</dbReference>
<evidence type="ECO:0000256" key="1">
    <source>
        <dbReference type="ARBA" id="ARBA00004141"/>
    </source>
</evidence>
<feature type="transmembrane region" description="Helical" evidence="6">
    <location>
        <begin position="50"/>
        <end position="70"/>
    </location>
</feature>
<proteinExistence type="inferred from homology"/>
<dbReference type="EMBL" id="JANIBK010000017">
    <property type="protein sequence ID" value="MCQ8127836.1"/>
    <property type="molecule type" value="Genomic_DNA"/>
</dbReference>
<dbReference type="PANTHER" id="PTHR43483">
    <property type="entry name" value="MEMBRANE TRANSPORTER PROTEIN HI_0806-RELATED"/>
    <property type="match status" value="1"/>
</dbReference>
<evidence type="ECO:0000256" key="5">
    <source>
        <dbReference type="ARBA" id="ARBA00023136"/>
    </source>
</evidence>
<evidence type="ECO:0000313" key="7">
    <source>
        <dbReference type="EMBL" id="MCQ8127836.1"/>
    </source>
</evidence>
<evidence type="ECO:0000256" key="4">
    <source>
        <dbReference type="ARBA" id="ARBA00022989"/>
    </source>
</evidence>
<comment type="subcellular location">
    <subcellularLocation>
        <location evidence="6">Cell membrane</location>
        <topology evidence="6">Multi-pass membrane protein</topology>
    </subcellularLocation>
    <subcellularLocation>
        <location evidence="1">Membrane</location>
        <topology evidence="1">Multi-pass membrane protein</topology>
    </subcellularLocation>
</comment>
<feature type="transmembrane region" description="Helical" evidence="6">
    <location>
        <begin position="109"/>
        <end position="127"/>
    </location>
</feature>
<evidence type="ECO:0000256" key="2">
    <source>
        <dbReference type="ARBA" id="ARBA00009142"/>
    </source>
</evidence>
<dbReference type="InterPro" id="IPR002781">
    <property type="entry name" value="TM_pro_TauE-like"/>
</dbReference>
<organism evidence="7 8">
    <name type="scientific">Methylomonas rivi</name>
    <dbReference type="NCBI Taxonomy" id="2952226"/>
    <lineage>
        <taxon>Bacteria</taxon>
        <taxon>Pseudomonadati</taxon>
        <taxon>Pseudomonadota</taxon>
        <taxon>Gammaproteobacteria</taxon>
        <taxon>Methylococcales</taxon>
        <taxon>Methylococcaceae</taxon>
        <taxon>Methylomonas</taxon>
    </lineage>
</organism>
<keyword evidence="3 6" id="KW-0812">Transmembrane</keyword>
<evidence type="ECO:0000256" key="3">
    <source>
        <dbReference type="ARBA" id="ARBA00022692"/>
    </source>
</evidence>
<keyword evidence="8" id="KW-1185">Reference proteome</keyword>